<dbReference type="EMBL" id="BAABCW010000023">
    <property type="protein sequence ID" value="GAA3520435.1"/>
    <property type="molecule type" value="Genomic_DNA"/>
</dbReference>
<sequence length="292" mass="33108">MRLTITGYSTALFSTWYFVEELGLLLDAGEGVTSGILQKSRKIKHVLVSHADRDHLMGLFQLNQLNARPGFPIIYYPKDCGSFPAIEKFATLFDPHVSGAIWNPITETSGISIRDDMRIEPIRNTHVEAKAGISKSLSYKVVQVKRKLKPDYTQLSGKEIKDLIEKVGREEITFEQKTTLLGYSGDTPVEDYNRWNNTKILIHEATFLEDENQREINPHGNKHSTLEEVMMMVSKINIEVLILGHFSSRYSQDQIDANIKRLCGKHDITIPVYRILPGKIGRDILGGEPINK</sequence>
<keyword evidence="2" id="KW-1185">Reference proteome</keyword>
<name>A0ABP6US69_9FLAO</name>
<reference evidence="2" key="1">
    <citation type="journal article" date="2019" name="Int. J. Syst. Evol. Microbiol.">
        <title>The Global Catalogue of Microorganisms (GCM) 10K type strain sequencing project: providing services to taxonomists for standard genome sequencing and annotation.</title>
        <authorList>
            <consortium name="The Broad Institute Genomics Platform"/>
            <consortium name="The Broad Institute Genome Sequencing Center for Infectious Disease"/>
            <person name="Wu L."/>
            <person name="Ma J."/>
        </authorList>
    </citation>
    <scope>NUCLEOTIDE SEQUENCE [LARGE SCALE GENOMIC DNA]</scope>
    <source>
        <strain evidence="2">JCM 17106</strain>
    </source>
</reference>
<dbReference type="Gene3D" id="3.60.15.10">
    <property type="entry name" value="Ribonuclease Z/Hydroxyacylglutathione hydrolase-like"/>
    <property type="match status" value="1"/>
</dbReference>
<organism evidence="1 2">
    <name type="scientific">Aquimarina addita</name>
    <dbReference type="NCBI Taxonomy" id="870485"/>
    <lineage>
        <taxon>Bacteria</taxon>
        <taxon>Pseudomonadati</taxon>
        <taxon>Bacteroidota</taxon>
        <taxon>Flavobacteriia</taxon>
        <taxon>Flavobacteriales</taxon>
        <taxon>Flavobacteriaceae</taxon>
        <taxon>Aquimarina</taxon>
    </lineage>
</organism>
<accession>A0ABP6US69</accession>
<dbReference type="PANTHER" id="PTHR46504">
    <property type="entry name" value="TRNASE Z TRZ1"/>
    <property type="match status" value="1"/>
</dbReference>
<comment type="caution">
    <text evidence="1">The sequence shown here is derived from an EMBL/GenBank/DDBJ whole genome shotgun (WGS) entry which is preliminary data.</text>
</comment>
<proteinExistence type="predicted"/>
<dbReference type="SUPFAM" id="SSF56281">
    <property type="entry name" value="Metallo-hydrolase/oxidoreductase"/>
    <property type="match status" value="1"/>
</dbReference>
<dbReference type="RefSeq" id="WP_344930221.1">
    <property type="nucleotide sequence ID" value="NZ_BAABCW010000023.1"/>
</dbReference>
<evidence type="ECO:0000313" key="1">
    <source>
        <dbReference type="EMBL" id="GAA3520435.1"/>
    </source>
</evidence>
<evidence type="ECO:0000313" key="2">
    <source>
        <dbReference type="Proteomes" id="UP001500459"/>
    </source>
</evidence>
<dbReference type="PANTHER" id="PTHR46504:SF2">
    <property type="entry name" value="TRNASE Z TRZ1"/>
    <property type="match status" value="1"/>
</dbReference>
<gene>
    <name evidence="1" type="primary">rnz</name>
    <name evidence="1" type="ORF">GCM10022393_38340</name>
</gene>
<protein>
    <submittedName>
        <fullName evidence="1">Ribonuclease Z</fullName>
    </submittedName>
</protein>
<dbReference type="Proteomes" id="UP001500459">
    <property type="component" value="Unassembled WGS sequence"/>
</dbReference>
<dbReference type="InterPro" id="IPR036866">
    <property type="entry name" value="RibonucZ/Hydroxyglut_hydro"/>
</dbReference>